<evidence type="ECO:0008006" key="3">
    <source>
        <dbReference type="Google" id="ProtNLM"/>
    </source>
</evidence>
<organism evidence="1 2">
    <name type="scientific">Yersinia entomophaga</name>
    <dbReference type="NCBI Taxonomy" id="935293"/>
    <lineage>
        <taxon>Bacteria</taxon>
        <taxon>Pseudomonadati</taxon>
        <taxon>Pseudomonadota</taxon>
        <taxon>Gammaproteobacteria</taxon>
        <taxon>Enterobacterales</taxon>
        <taxon>Yersiniaceae</taxon>
        <taxon>Yersinia</taxon>
    </lineage>
</organism>
<reference evidence="1 2" key="1">
    <citation type="journal article" date="2016" name="Toxins">
        <title>The Draft Genome Sequence of the Yersinia entomophaga Entomopathogenic Type Strain MH96T.</title>
        <authorList>
            <person name="Hurst M.R."/>
            <person name="Beattie A."/>
            <person name="Altermann E."/>
            <person name="Moraga R.M."/>
            <person name="Harper L.A."/>
            <person name="Calder J."/>
            <person name="Laugraud A."/>
        </authorList>
    </citation>
    <scope>NUCLEOTIDE SEQUENCE [LARGE SCALE GENOMIC DNA]</scope>
    <source>
        <strain evidence="1 2">MH96</strain>
    </source>
</reference>
<evidence type="ECO:0000313" key="2">
    <source>
        <dbReference type="Proteomes" id="UP000266744"/>
    </source>
</evidence>
<gene>
    <name evidence="1" type="ORF">PL78_19100</name>
</gene>
<dbReference type="RefSeq" id="WP_064518125.1">
    <property type="nucleotide sequence ID" value="NZ_CP010029.1"/>
</dbReference>
<protein>
    <recommendedName>
        <fullName evidence="3">DNA methyltransferase</fullName>
    </recommendedName>
</protein>
<name>A0ABM6BR11_YERET</name>
<dbReference type="EMBL" id="CP010029">
    <property type="protein sequence ID" value="ANI31921.1"/>
    <property type="molecule type" value="Genomic_DNA"/>
</dbReference>
<accession>A0ABM6BR11</accession>
<keyword evidence="2" id="KW-1185">Reference proteome</keyword>
<sequence length="221" mass="24620">MNKGVIICLCDLTGIMASPWIAAGYDAILIDPQHPSGISTSKSITRVGNVIDTPIVWDLLRSIHNPVFVAAFPPCTDLAVSGARWFDSKRTIDPAFQFKAMQVVWQCHVISEMLRVPYMIENPVSQISSFWRKPDFFFHPHQFTGYEPDDNYTKKTCLWTGGGFVMPNEFKAVGVGVPDDRIHKMAPSENRANLRSATPRGFAEAVFQANAPHLKALREAA</sequence>
<dbReference type="Proteomes" id="UP000266744">
    <property type="component" value="Chromosome"/>
</dbReference>
<evidence type="ECO:0000313" key="1">
    <source>
        <dbReference type="EMBL" id="ANI31921.1"/>
    </source>
</evidence>
<proteinExistence type="predicted"/>